<sequence>MSFSPDAPASPEGCCAVPPAARNGSDLCAEEALLVACNVEGLILVSENKALNYGGKHKILGSFPSLVQVEYHRTMDKLGFESSEKERDLKRSLLNRTSKDYKWKSSIFGNMEGSPYQQFAFSSSWRRFLEPIPGYLILGLLSVPKTGTQRCISPGFLRWRRSGEAYNGNSSAIPLGDLSGEQGSLASSVSVVYDEYQKVKARKRCLSYTPPPRLAWGALSAEGLSSISSTSTEIISSAPTSWMILLRGVFPSFGEAKLIEDFESFLRSDPFRVYTEDLSPEWSFTGKMRYLILLLGTPYLARVFGVPRYLTTCGNDTCGSSPSPSWGMMLLWAEFAGAYESSTLNSSLGLSLRGTGSPDMMLRIWALNRKDSGFVSPGFLCWRSSGDAYNGNSSAIRWVTFLVSREALRHSRVWGNVTRSPVSVVYDEYQKVKARKRCLSYTPPPRLARAALSAEGLSSISSTSTEIIRFVSRVVLYGDNEVSDPASWYSLSGRSFRGAELMSLARILDSELFLGVIVAGNRFSRYDASYLGLESKGLWVLTTSELA</sequence>
<protein>
    <submittedName>
        <fullName evidence="1">Uncharacterized protein</fullName>
    </submittedName>
</protein>
<name>A0ABQ7YFX9_BRANA</name>
<reference evidence="1 2" key="1">
    <citation type="submission" date="2021-05" db="EMBL/GenBank/DDBJ databases">
        <title>Genome Assembly of Synthetic Allotetraploid Brassica napus Reveals Homoeologous Exchanges between Subgenomes.</title>
        <authorList>
            <person name="Davis J.T."/>
        </authorList>
    </citation>
    <scope>NUCLEOTIDE SEQUENCE [LARGE SCALE GENOMIC DNA]</scope>
    <source>
        <strain evidence="2">cv. Da-Ae</strain>
        <tissue evidence="1">Seedling</tissue>
    </source>
</reference>
<proteinExistence type="predicted"/>
<keyword evidence="2" id="KW-1185">Reference proteome</keyword>
<accession>A0ABQ7YFX9</accession>
<dbReference type="EMBL" id="JAGKQM010000017">
    <property type="protein sequence ID" value="KAH0867138.1"/>
    <property type="molecule type" value="Genomic_DNA"/>
</dbReference>
<evidence type="ECO:0000313" key="1">
    <source>
        <dbReference type="EMBL" id="KAH0867138.1"/>
    </source>
</evidence>
<dbReference type="Proteomes" id="UP000824890">
    <property type="component" value="Unassembled WGS sequence"/>
</dbReference>
<evidence type="ECO:0000313" key="2">
    <source>
        <dbReference type="Proteomes" id="UP000824890"/>
    </source>
</evidence>
<organism evidence="1 2">
    <name type="scientific">Brassica napus</name>
    <name type="common">Rape</name>
    <dbReference type="NCBI Taxonomy" id="3708"/>
    <lineage>
        <taxon>Eukaryota</taxon>
        <taxon>Viridiplantae</taxon>
        <taxon>Streptophyta</taxon>
        <taxon>Embryophyta</taxon>
        <taxon>Tracheophyta</taxon>
        <taxon>Spermatophyta</taxon>
        <taxon>Magnoliopsida</taxon>
        <taxon>eudicotyledons</taxon>
        <taxon>Gunneridae</taxon>
        <taxon>Pentapetalae</taxon>
        <taxon>rosids</taxon>
        <taxon>malvids</taxon>
        <taxon>Brassicales</taxon>
        <taxon>Brassicaceae</taxon>
        <taxon>Brassiceae</taxon>
        <taxon>Brassica</taxon>
    </lineage>
</organism>
<comment type="caution">
    <text evidence="1">The sequence shown here is derived from an EMBL/GenBank/DDBJ whole genome shotgun (WGS) entry which is preliminary data.</text>
</comment>
<gene>
    <name evidence="1" type="ORF">HID58_074160</name>
</gene>